<evidence type="ECO:0000256" key="2">
    <source>
        <dbReference type="ARBA" id="ARBA00022723"/>
    </source>
</evidence>
<keyword evidence="3" id="KW-0863">Zinc-finger</keyword>
<dbReference type="GeneID" id="81444870"/>
<reference evidence="8" key="2">
    <citation type="journal article" date="2023" name="IMA Fungus">
        <title>Comparative genomic study of the Penicillium genus elucidates a diverse pangenome and 15 lateral gene transfer events.</title>
        <authorList>
            <person name="Petersen C."/>
            <person name="Sorensen T."/>
            <person name="Nielsen M.R."/>
            <person name="Sondergaard T.E."/>
            <person name="Sorensen J.L."/>
            <person name="Fitzpatrick D.A."/>
            <person name="Frisvad J.C."/>
            <person name="Nielsen K.L."/>
        </authorList>
    </citation>
    <scope>NUCLEOTIDE SEQUENCE</scope>
    <source>
        <strain evidence="8">IBT 29864</strain>
    </source>
</reference>
<keyword evidence="5" id="KW-0539">Nucleus</keyword>
<dbReference type="Proteomes" id="UP001147782">
    <property type="component" value="Unassembled WGS sequence"/>
</dbReference>
<dbReference type="GO" id="GO:0005634">
    <property type="term" value="C:nucleus"/>
    <property type="evidence" value="ECO:0007669"/>
    <property type="project" value="UniProtKB-SubCell"/>
</dbReference>
<sequence>MLQSQASSQFSDQYPSSAFEDNPRDTFSFFTSDGLFNLDGRETPTSTPNVNLLRPAIPPVIPETLERVSPPKRKNYILWTEMANEDFIVWWLKTEYGSKMKRNIFEGRRNAECWDHFYQVATIQDGSPKVICKNYDHILAHPADKRRGTSTMNRHYSQVGACRRGPTQSQDIRKAIKNGAYLSSRKASFTPQAWMERLITFIAASRLPFQLIEHPKFRALLEMARLAPCFPEIPTATTVRRHLQEIVEERQYTLLQKLPNSAKLSIALDCWTSPFRQAFMAITGYFIDQEWNYRELLLGFEPLQGSHTGAYLSTVLLDLLEKHRITKRVLTITTDNASNNGTLLGSLQEVVESLQLPSSIPVIRIPCIAHVIQLSLKELLGQMDANPGNEREEIEWTEKGHIARQENRKIVDTLNKVRKVAVYINKSPQRRESFIRLQTKEPKLMPIQDVRTRWNSTFLMLRRARRLQSAFDDFCVQFNLADVKIDRDEWRQVDYLLSITYPFFKFTSSLSATTDVTIHNVFSIYNALFTHIDKAKVQLARKKVGWKRVMKSALDRARDKLTEYYGKTDDIPGDLYAIATILGPRNKLEFFTTSEWEPHWGPRYKQSLEAYIQPYRQRYEEAQSTSTLQPTIQDVSDIDILLRPTVSLQSNVTAPDELTRYLRSSTVEATPLVFWKEHQNEYPILASLARDILTTPASGSGVERLFNSARDICHYRRGSLKPQTIKELILFMCTTKFDVESEQLALVDEYLSTQEKQAKKEQKDAQKKEEQFDPISDNEEDLSTTEDSAETIQLPSARALGKRRATPDQLFELDDDDDEVPLPDNSHLEEGRTTQRRSSGRVPKRLRQDEDFVYL</sequence>
<gene>
    <name evidence="8" type="ORF">N7496_012778</name>
</gene>
<dbReference type="EMBL" id="JAPZBS010000011">
    <property type="protein sequence ID" value="KAJ5354345.1"/>
    <property type="molecule type" value="Genomic_DNA"/>
</dbReference>
<dbReference type="Pfam" id="PF05699">
    <property type="entry name" value="Dimer_Tnp_hAT"/>
    <property type="match status" value="1"/>
</dbReference>
<keyword evidence="9" id="KW-1185">Reference proteome</keyword>
<dbReference type="PANTHER" id="PTHR46481:SF10">
    <property type="entry name" value="ZINC FINGER BED DOMAIN-CONTAINING PROTEIN 39"/>
    <property type="match status" value="1"/>
</dbReference>
<evidence type="ECO:0000313" key="8">
    <source>
        <dbReference type="EMBL" id="KAJ5354345.1"/>
    </source>
</evidence>
<dbReference type="PANTHER" id="PTHR46481">
    <property type="entry name" value="ZINC FINGER BED DOMAIN-CONTAINING PROTEIN 4"/>
    <property type="match status" value="1"/>
</dbReference>
<keyword evidence="4" id="KW-0862">Zinc</keyword>
<dbReference type="InterPro" id="IPR008906">
    <property type="entry name" value="HATC_C_dom"/>
</dbReference>
<name>A0A9W9R7E7_9EURO</name>
<feature type="compositionally biased region" description="Basic residues" evidence="6">
    <location>
        <begin position="834"/>
        <end position="845"/>
    </location>
</feature>
<feature type="domain" description="HAT C-terminal dimerisation" evidence="7">
    <location>
        <begin position="657"/>
        <end position="729"/>
    </location>
</feature>
<reference evidence="8" key="1">
    <citation type="submission" date="2022-11" db="EMBL/GenBank/DDBJ databases">
        <authorList>
            <person name="Petersen C."/>
        </authorList>
    </citation>
    <scope>NUCLEOTIDE SEQUENCE</scope>
    <source>
        <strain evidence="8">IBT 29864</strain>
    </source>
</reference>
<feature type="compositionally biased region" description="Acidic residues" evidence="6">
    <location>
        <begin position="776"/>
        <end position="789"/>
    </location>
</feature>
<comment type="subcellular location">
    <subcellularLocation>
        <location evidence="1">Nucleus</location>
    </subcellularLocation>
</comment>
<protein>
    <recommendedName>
        <fullName evidence="7">HAT C-terminal dimerisation domain-containing protein</fullName>
    </recommendedName>
</protein>
<dbReference type="RefSeq" id="XP_056548914.1">
    <property type="nucleotide sequence ID" value="XM_056705691.1"/>
</dbReference>
<evidence type="ECO:0000256" key="1">
    <source>
        <dbReference type="ARBA" id="ARBA00004123"/>
    </source>
</evidence>
<dbReference type="GO" id="GO:0046983">
    <property type="term" value="F:protein dimerization activity"/>
    <property type="evidence" value="ECO:0007669"/>
    <property type="project" value="InterPro"/>
</dbReference>
<evidence type="ECO:0000313" key="9">
    <source>
        <dbReference type="Proteomes" id="UP001147782"/>
    </source>
</evidence>
<dbReference type="InterPro" id="IPR012337">
    <property type="entry name" value="RNaseH-like_sf"/>
</dbReference>
<feature type="region of interest" description="Disordered" evidence="6">
    <location>
        <begin position="761"/>
        <end position="855"/>
    </location>
</feature>
<evidence type="ECO:0000256" key="4">
    <source>
        <dbReference type="ARBA" id="ARBA00022833"/>
    </source>
</evidence>
<dbReference type="SMART" id="SM00614">
    <property type="entry name" value="ZnF_BED"/>
    <property type="match status" value="1"/>
</dbReference>
<keyword evidence="2" id="KW-0479">Metal-binding</keyword>
<organism evidence="8 9">
    <name type="scientific">Penicillium cataractarum</name>
    <dbReference type="NCBI Taxonomy" id="2100454"/>
    <lineage>
        <taxon>Eukaryota</taxon>
        <taxon>Fungi</taxon>
        <taxon>Dikarya</taxon>
        <taxon>Ascomycota</taxon>
        <taxon>Pezizomycotina</taxon>
        <taxon>Eurotiomycetes</taxon>
        <taxon>Eurotiomycetidae</taxon>
        <taxon>Eurotiales</taxon>
        <taxon>Aspergillaceae</taxon>
        <taxon>Penicillium</taxon>
    </lineage>
</organism>
<dbReference type="InterPro" id="IPR052035">
    <property type="entry name" value="ZnF_BED_domain_contain"/>
</dbReference>
<feature type="compositionally biased region" description="Basic and acidic residues" evidence="6">
    <location>
        <begin position="761"/>
        <end position="771"/>
    </location>
</feature>
<evidence type="ECO:0000256" key="6">
    <source>
        <dbReference type="SAM" id="MobiDB-lite"/>
    </source>
</evidence>
<accession>A0A9W9R7E7</accession>
<evidence type="ECO:0000256" key="5">
    <source>
        <dbReference type="ARBA" id="ARBA00023242"/>
    </source>
</evidence>
<dbReference type="AlphaFoldDB" id="A0A9W9R7E7"/>
<feature type="region of interest" description="Disordered" evidence="6">
    <location>
        <begin position="1"/>
        <end position="21"/>
    </location>
</feature>
<feature type="compositionally biased region" description="Acidic residues" evidence="6">
    <location>
        <begin position="811"/>
        <end position="821"/>
    </location>
</feature>
<feature type="compositionally biased region" description="Basic and acidic residues" evidence="6">
    <location>
        <begin position="846"/>
        <end position="855"/>
    </location>
</feature>
<dbReference type="GO" id="GO:0008270">
    <property type="term" value="F:zinc ion binding"/>
    <property type="evidence" value="ECO:0007669"/>
    <property type="project" value="UniProtKB-KW"/>
</dbReference>
<dbReference type="OrthoDB" id="2677621at2759"/>
<dbReference type="SUPFAM" id="SSF53098">
    <property type="entry name" value="Ribonuclease H-like"/>
    <property type="match status" value="1"/>
</dbReference>
<comment type="caution">
    <text evidence="8">The sequence shown here is derived from an EMBL/GenBank/DDBJ whole genome shotgun (WGS) entry which is preliminary data.</text>
</comment>
<feature type="compositionally biased region" description="Polar residues" evidence="6">
    <location>
        <begin position="1"/>
        <end position="16"/>
    </location>
</feature>
<evidence type="ECO:0000259" key="7">
    <source>
        <dbReference type="Pfam" id="PF05699"/>
    </source>
</evidence>
<evidence type="ECO:0000256" key="3">
    <source>
        <dbReference type="ARBA" id="ARBA00022771"/>
    </source>
</evidence>
<proteinExistence type="predicted"/>